<dbReference type="PANTHER" id="PTHR45527">
    <property type="entry name" value="NONRIBOSOMAL PEPTIDE SYNTHETASE"/>
    <property type="match status" value="1"/>
</dbReference>
<reference evidence="6" key="1">
    <citation type="journal article" date="2019" name="Int. J. Syst. Evol. Microbiol.">
        <title>The Global Catalogue of Microorganisms (GCM) 10K type strain sequencing project: providing services to taxonomists for standard genome sequencing and annotation.</title>
        <authorList>
            <consortium name="The Broad Institute Genomics Platform"/>
            <consortium name="The Broad Institute Genome Sequencing Center for Infectious Disease"/>
            <person name="Wu L."/>
            <person name="Ma J."/>
        </authorList>
    </citation>
    <scope>NUCLEOTIDE SEQUENCE [LARGE SCALE GENOMIC DNA]</scope>
    <source>
        <strain evidence="6">JCM 6833</strain>
    </source>
</reference>
<dbReference type="InterPro" id="IPR006162">
    <property type="entry name" value="Ppantetheine_attach_site"/>
</dbReference>
<feature type="domain" description="Carrier" evidence="4">
    <location>
        <begin position="3"/>
        <end position="77"/>
    </location>
</feature>
<organism evidence="5 6">
    <name type="scientific">Actinomadura fulvescens</name>
    <dbReference type="NCBI Taxonomy" id="46160"/>
    <lineage>
        <taxon>Bacteria</taxon>
        <taxon>Bacillati</taxon>
        <taxon>Actinomycetota</taxon>
        <taxon>Actinomycetes</taxon>
        <taxon>Streptosporangiales</taxon>
        <taxon>Thermomonosporaceae</taxon>
        <taxon>Actinomadura</taxon>
    </lineage>
</organism>
<comment type="caution">
    <text evidence="5">The sequence shown here is derived from an EMBL/GenBank/DDBJ whole genome shotgun (WGS) entry which is preliminary data.</text>
</comment>
<feature type="region of interest" description="Disordered" evidence="3">
    <location>
        <begin position="71"/>
        <end position="94"/>
    </location>
</feature>
<dbReference type="InterPro" id="IPR020806">
    <property type="entry name" value="PKS_PP-bd"/>
</dbReference>
<evidence type="ECO:0000313" key="5">
    <source>
        <dbReference type="EMBL" id="GAA2581783.1"/>
    </source>
</evidence>
<dbReference type="Proteomes" id="UP001501509">
    <property type="component" value="Unassembled WGS sequence"/>
</dbReference>
<keyword evidence="6" id="KW-1185">Reference proteome</keyword>
<protein>
    <recommendedName>
        <fullName evidence="4">Carrier domain-containing protein</fullName>
    </recommendedName>
</protein>
<dbReference type="SMART" id="SM00823">
    <property type="entry name" value="PKS_PP"/>
    <property type="match status" value="1"/>
</dbReference>
<dbReference type="Pfam" id="PF00550">
    <property type="entry name" value="PP-binding"/>
    <property type="match status" value="1"/>
</dbReference>
<evidence type="ECO:0000256" key="3">
    <source>
        <dbReference type="SAM" id="MobiDB-lite"/>
    </source>
</evidence>
<gene>
    <name evidence="5" type="ORF">GCM10010411_13090</name>
</gene>
<dbReference type="InterPro" id="IPR009081">
    <property type="entry name" value="PP-bd_ACP"/>
</dbReference>
<evidence type="ECO:0000259" key="4">
    <source>
        <dbReference type="PROSITE" id="PS50075"/>
    </source>
</evidence>
<keyword evidence="2" id="KW-0597">Phosphoprotein</keyword>
<accession>A0ABP6BQB3</accession>
<dbReference type="RefSeq" id="WP_344538577.1">
    <property type="nucleotide sequence ID" value="NZ_BAAATD010000001.1"/>
</dbReference>
<dbReference type="PROSITE" id="PS00012">
    <property type="entry name" value="PHOSPHOPANTETHEINE"/>
    <property type="match status" value="1"/>
</dbReference>
<evidence type="ECO:0000256" key="2">
    <source>
        <dbReference type="ARBA" id="ARBA00022553"/>
    </source>
</evidence>
<dbReference type="InterPro" id="IPR036736">
    <property type="entry name" value="ACP-like_sf"/>
</dbReference>
<dbReference type="PANTHER" id="PTHR45527:SF1">
    <property type="entry name" value="FATTY ACID SYNTHASE"/>
    <property type="match status" value="1"/>
</dbReference>
<sequence length="135" mass="14111">MTGLIATTEATLCQIIAGVLGLDLVGPRDGFFEVGGDSVLAVQVVARAREAGLSFSVRDLFDHQTPETLAATIDDRPAVTTSADGDSTDYAASTAPAKSPLLDFADDEFGEFGEFEDVEAGRHAGSAEGEWETLT</sequence>
<name>A0ABP6BQB3_9ACTN</name>
<proteinExistence type="predicted"/>
<dbReference type="PROSITE" id="PS50075">
    <property type="entry name" value="CARRIER"/>
    <property type="match status" value="1"/>
</dbReference>
<dbReference type="EMBL" id="BAAATD010000001">
    <property type="protein sequence ID" value="GAA2581783.1"/>
    <property type="molecule type" value="Genomic_DNA"/>
</dbReference>
<evidence type="ECO:0000256" key="1">
    <source>
        <dbReference type="ARBA" id="ARBA00022450"/>
    </source>
</evidence>
<dbReference type="Gene3D" id="1.10.1200.10">
    <property type="entry name" value="ACP-like"/>
    <property type="match status" value="1"/>
</dbReference>
<dbReference type="SUPFAM" id="SSF47336">
    <property type="entry name" value="ACP-like"/>
    <property type="match status" value="1"/>
</dbReference>
<evidence type="ECO:0000313" key="6">
    <source>
        <dbReference type="Proteomes" id="UP001501509"/>
    </source>
</evidence>
<keyword evidence="1" id="KW-0596">Phosphopantetheine</keyword>